<name>J0D7I7_AURST</name>
<evidence type="ECO:0000256" key="1">
    <source>
        <dbReference type="SAM" id="MobiDB-lite"/>
    </source>
</evidence>
<keyword evidence="4" id="KW-1185">Reference proteome</keyword>
<dbReference type="InParanoid" id="J0D7I7"/>
<dbReference type="EMBL" id="JH687904">
    <property type="protein sequence ID" value="EJD35097.1"/>
    <property type="molecule type" value="Genomic_DNA"/>
</dbReference>
<evidence type="ECO:0000313" key="3">
    <source>
        <dbReference type="EMBL" id="EJD35097.1"/>
    </source>
</evidence>
<feature type="region of interest" description="Disordered" evidence="1">
    <location>
        <begin position="151"/>
        <end position="178"/>
    </location>
</feature>
<sequence length="178" mass="18232">MRFGLTSLLLLGGLASAQFTEAAGASVSWPDLEPTLSADKQSACIHKCSVQVASDVTTSCVQTTQQSAAVCLCADEVEEAEMKACFAENCPALAGRCVSAFPMPPVPSVALEDEEVIEVVSIEPYGQRQTLAIISDNGPVSTFQLSPLIPVKTSTSGGHDSGNAPSNTGGADAPSNTG</sequence>
<dbReference type="KEGG" id="adl:AURDEDRAFT_175821"/>
<organism evidence="3 4">
    <name type="scientific">Auricularia subglabra (strain TFB-10046 / SS5)</name>
    <name type="common">White-rot fungus</name>
    <name type="synonym">Auricularia delicata (strain TFB10046)</name>
    <dbReference type="NCBI Taxonomy" id="717982"/>
    <lineage>
        <taxon>Eukaryota</taxon>
        <taxon>Fungi</taxon>
        <taxon>Dikarya</taxon>
        <taxon>Basidiomycota</taxon>
        <taxon>Agaricomycotina</taxon>
        <taxon>Agaricomycetes</taxon>
        <taxon>Auriculariales</taxon>
        <taxon>Auriculariaceae</taxon>
        <taxon>Auricularia</taxon>
    </lineage>
</organism>
<dbReference type="AlphaFoldDB" id="J0D7I7"/>
<keyword evidence="2" id="KW-0732">Signal</keyword>
<accession>J0D7I7</accession>
<feature type="signal peptide" evidence="2">
    <location>
        <begin position="1"/>
        <end position="17"/>
    </location>
</feature>
<feature type="compositionally biased region" description="Polar residues" evidence="1">
    <location>
        <begin position="152"/>
        <end position="178"/>
    </location>
</feature>
<feature type="chain" id="PRO_5003732582" description="Extracellular membrane protein CFEM domain-containing protein" evidence="2">
    <location>
        <begin position="18"/>
        <end position="178"/>
    </location>
</feature>
<gene>
    <name evidence="3" type="ORF">AURDEDRAFT_175821</name>
</gene>
<evidence type="ECO:0008006" key="5">
    <source>
        <dbReference type="Google" id="ProtNLM"/>
    </source>
</evidence>
<feature type="non-terminal residue" evidence="3">
    <location>
        <position position="178"/>
    </location>
</feature>
<protein>
    <recommendedName>
        <fullName evidence="5">Extracellular membrane protein CFEM domain-containing protein</fullName>
    </recommendedName>
</protein>
<dbReference type="Proteomes" id="UP000006514">
    <property type="component" value="Unassembled WGS sequence"/>
</dbReference>
<proteinExistence type="predicted"/>
<evidence type="ECO:0000256" key="2">
    <source>
        <dbReference type="SAM" id="SignalP"/>
    </source>
</evidence>
<reference evidence="4" key="1">
    <citation type="journal article" date="2012" name="Science">
        <title>The Paleozoic origin of enzymatic lignin decomposition reconstructed from 31 fungal genomes.</title>
        <authorList>
            <person name="Floudas D."/>
            <person name="Binder M."/>
            <person name="Riley R."/>
            <person name="Barry K."/>
            <person name="Blanchette R.A."/>
            <person name="Henrissat B."/>
            <person name="Martinez A.T."/>
            <person name="Otillar R."/>
            <person name="Spatafora J.W."/>
            <person name="Yadav J.S."/>
            <person name="Aerts A."/>
            <person name="Benoit I."/>
            <person name="Boyd A."/>
            <person name="Carlson A."/>
            <person name="Copeland A."/>
            <person name="Coutinho P.M."/>
            <person name="de Vries R.P."/>
            <person name="Ferreira P."/>
            <person name="Findley K."/>
            <person name="Foster B."/>
            <person name="Gaskell J."/>
            <person name="Glotzer D."/>
            <person name="Gorecki P."/>
            <person name="Heitman J."/>
            <person name="Hesse C."/>
            <person name="Hori C."/>
            <person name="Igarashi K."/>
            <person name="Jurgens J.A."/>
            <person name="Kallen N."/>
            <person name="Kersten P."/>
            <person name="Kohler A."/>
            <person name="Kuees U."/>
            <person name="Kumar T.K.A."/>
            <person name="Kuo A."/>
            <person name="LaButti K."/>
            <person name="Larrondo L.F."/>
            <person name="Lindquist E."/>
            <person name="Ling A."/>
            <person name="Lombard V."/>
            <person name="Lucas S."/>
            <person name="Lundell T."/>
            <person name="Martin R."/>
            <person name="McLaughlin D.J."/>
            <person name="Morgenstern I."/>
            <person name="Morin E."/>
            <person name="Murat C."/>
            <person name="Nagy L.G."/>
            <person name="Nolan M."/>
            <person name="Ohm R.A."/>
            <person name="Patyshakuliyeva A."/>
            <person name="Rokas A."/>
            <person name="Ruiz-Duenas F.J."/>
            <person name="Sabat G."/>
            <person name="Salamov A."/>
            <person name="Samejima M."/>
            <person name="Schmutz J."/>
            <person name="Slot J.C."/>
            <person name="St John F."/>
            <person name="Stenlid J."/>
            <person name="Sun H."/>
            <person name="Sun S."/>
            <person name="Syed K."/>
            <person name="Tsang A."/>
            <person name="Wiebenga A."/>
            <person name="Young D."/>
            <person name="Pisabarro A."/>
            <person name="Eastwood D.C."/>
            <person name="Martin F."/>
            <person name="Cullen D."/>
            <person name="Grigoriev I.V."/>
            <person name="Hibbett D.S."/>
        </authorList>
    </citation>
    <scope>NUCLEOTIDE SEQUENCE [LARGE SCALE GENOMIC DNA]</scope>
    <source>
        <strain evidence="4">TFB10046</strain>
    </source>
</reference>
<evidence type="ECO:0000313" key="4">
    <source>
        <dbReference type="Proteomes" id="UP000006514"/>
    </source>
</evidence>